<dbReference type="EMBL" id="QNRE01000008">
    <property type="protein sequence ID" value="RBO88871.1"/>
    <property type="molecule type" value="Genomic_DNA"/>
</dbReference>
<dbReference type="Gene3D" id="1.10.287.1060">
    <property type="entry name" value="ESAT-6-like"/>
    <property type="match status" value="1"/>
</dbReference>
<accession>A0A366DFS2</accession>
<dbReference type="InterPro" id="IPR010310">
    <property type="entry name" value="T7SS_ESAT-6-like"/>
</dbReference>
<evidence type="ECO:0000313" key="2">
    <source>
        <dbReference type="Proteomes" id="UP000252586"/>
    </source>
</evidence>
<protein>
    <submittedName>
        <fullName evidence="1">WXG100 family type VII secretion target</fullName>
    </submittedName>
</protein>
<sequence>MSERNISANFEGVEAGAQAIIKRAEGIRDELNAFHAKVKEFVGTQQGDANDAFTAFQHQWDQHVQQLQATLSGAGSLVSTGNAELQGTDKALANLF</sequence>
<dbReference type="AlphaFoldDB" id="A0A366DFS2"/>
<keyword evidence="2" id="KW-1185">Reference proteome</keyword>
<dbReference type="OrthoDB" id="3387628at2"/>
<reference evidence="1 2" key="1">
    <citation type="submission" date="2018-06" db="EMBL/GenBank/DDBJ databases">
        <title>Genomic Encyclopedia of Type Strains, Phase IV (KMG-IV): sequencing the most valuable type-strain genomes for metagenomic binning, comparative biology and taxonomic classification.</title>
        <authorList>
            <person name="Goeker M."/>
        </authorList>
    </citation>
    <scope>NUCLEOTIDE SEQUENCE [LARGE SCALE GENOMIC DNA]</scope>
    <source>
        <strain evidence="1 2">DSM 44599</strain>
    </source>
</reference>
<proteinExistence type="predicted"/>
<dbReference type="Proteomes" id="UP000252586">
    <property type="component" value="Unassembled WGS sequence"/>
</dbReference>
<dbReference type="RefSeq" id="WP_067507318.1">
    <property type="nucleotide sequence ID" value="NZ_CP107943.1"/>
</dbReference>
<dbReference type="InterPro" id="IPR036689">
    <property type="entry name" value="ESAT-6-like_sf"/>
</dbReference>
<name>A0A366DFS2_9NOCA</name>
<organism evidence="1 2">
    <name type="scientific">Nocardia puris</name>
    <dbReference type="NCBI Taxonomy" id="208602"/>
    <lineage>
        <taxon>Bacteria</taxon>
        <taxon>Bacillati</taxon>
        <taxon>Actinomycetota</taxon>
        <taxon>Actinomycetes</taxon>
        <taxon>Mycobacteriales</taxon>
        <taxon>Nocardiaceae</taxon>
        <taxon>Nocardia</taxon>
    </lineage>
</organism>
<comment type="caution">
    <text evidence="1">The sequence shown here is derived from an EMBL/GenBank/DDBJ whole genome shotgun (WGS) entry which is preliminary data.</text>
</comment>
<evidence type="ECO:0000313" key="1">
    <source>
        <dbReference type="EMBL" id="RBO88871.1"/>
    </source>
</evidence>
<gene>
    <name evidence="1" type="ORF">DFR74_10896</name>
</gene>
<dbReference type="STRING" id="1210090.GCA_001613185_02124"/>
<dbReference type="SUPFAM" id="SSF140453">
    <property type="entry name" value="EsxAB dimer-like"/>
    <property type="match status" value="1"/>
</dbReference>
<dbReference type="Pfam" id="PF06013">
    <property type="entry name" value="WXG100"/>
    <property type="match status" value="1"/>
</dbReference>